<dbReference type="AlphaFoldDB" id="A0A9N9X078"/>
<accession>A0A9N9X078</accession>
<evidence type="ECO:0000313" key="2">
    <source>
        <dbReference type="Proteomes" id="UP001153620"/>
    </source>
</evidence>
<gene>
    <name evidence="1" type="ORF">CHIRRI_LOCUS13532</name>
</gene>
<reference evidence="1" key="2">
    <citation type="submission" date="2022-10" db="EMBL/GenBank/DDBJ databases">
        <authorList>
            <consortium name="ENA_rothamsted_submissions"/>
            <consortium name="culmorum"/>
            <person name="King R."/>
        </authorList>
    </citation>
    <scope>NUCLEOTIDE SEQUENCE</scope>
</reference>
<organism evidence="1 2">
    <name type="scientific">Chironomus riparius</name>
    <dbReference type="NCBI Taxonomy" id="315576"/>
    <lineage>
        <taxon>Eukaryota</taxon>
        <taxon>Metazoa</taxon>
        <taxon>Ecdysozoa</taxon>
        <taxon>Arthropoda</taxon>
        <taxon>Hexapoda</taxon>
        <taxon>Insecta</taxon>
        <taxon>Pterygota</taxon>
        <taxon>Neoptera</taxon>
        <taxon>Endopterygota</taxon>
        <taxon>Diptera</taxon>
        <taxon>Nematocera</taxon>
        <taxon>Chironomoidea</taxon>
        <taxon>Chironomidae</taxon>
        <taxon>Chironominae</taxon>
        <taxon>Chironomus</taxon>
    </lineage>
</organism>
<evidence type="ECO:0000313" key="1">
    <source>
        <dbReference type="EMBL" id="CAG9810719.1"/>
    </source>
</evidence>
<dbReference type="EMBL" id="OU895880">
    <property type="protein sequence ID" value="CAG9810719.1"/>
    <property type="molecule type" value="Genomic_DNA"/>
</dbReference>
<proteinExistence type="predicted"/>
<keyword evidence="2" id="KW-1185">Reference proteome</keyword>
<protein>
    <recommendedName>
        <fullName evidence="3">F-box domain-containing protein</fullName>
    </recommendedName>
</protein>
<dbReference type="Proteomes" id="UP001153620">
    <property type="component" value="Chromosome 4"/>
</dbReference>
<sequence>MFKRRISFEDFKDNIKLQKLSSSNQELNNNVSNLKPSTKPHLPVQIITKVIANLTNTNDIKNCMLLSKDVNSCIFRTPEILTRLLFNLDCTNNSDECSNFLKFKGNEIKNIKLSFNSESTEILKTVLSQTPNLTDFTFTNVSFGCVCCGSCSFPTKEQDSVPFKEYWTLNSNSIDLPELKVLEMEVTDLYSFIKVTNQVKSLEKLTIYIHSSKHQKIMTEFILQQENLKELNIIVTETDGEVNFLSRNIARKLKFKLKTLKIFTKNGMAVNGYLDEFLLAQIDSLEELDFDFSLDISTLDIVFNKLRKLRMLIKVSYNQDFF</sequence>
<name>A0A9N9X078_9DIPT</name>
<evidence type="ECO:0008006" key="3">
    <source>
        <dbReference type="Google" id="ProtNLM"/>
    </source>
</evidence>
<reference evidence="1" key="1">
    <citation type="submission" date="2022-01" db="EMBL/GenBank/DDBJ databases">
        <authorList>
            <person name="King R."/>
        </authorList>
    </citation>
    <scope>NUCLEOTIDE SEQUENCE</scope>
</reference>